<dbReference type="PROSITE" id="PS00463">
    <property type="entry name" value="ZN2_CY6_FUNGAL_1"/>
    <property type="match status" value="1"/>
</dbReference>
<evidence type="ECO:0000259" key="9">
    <source>
        <dbReference type="PROSITE" id="PS50048"/>
    </source>
</evidence>
<dbReference type="PROSITE" id="PS50048">
    <property type="entry name" value="ZN2_CY6_FUNGAL_2"/>
    <property type="match status" value="1"/>
</dbReference>
<keyword evidence="2" id="KW-0479">Metal-binding</keyword>
<evidence type="ECO:0000256" key="8">
    <source>
        <dbReference type="SAM" id="MobiDB-lite"/>
    </source>
</evidence>
<dbReference type="InterPro" id="IPR001138">
    <property type="entry name" value="Zn2Cys6_DnaBD"/>
</dbReference>
<dbReference type="KEGG" id="lel:PVL30_002701"/>
<keyword evidence="5" id="KW-0238">DNA-binding</keyword>
<dbReference type="SMART" id="SM00066">
    <property type="entry name" value="GAL4"/>
    <property type="match status" value="1"/>
</dbReference>
<name>A5E0S1_LODEL</name>
<dbReference type="CDD" id="cd00067">
    <property type="entry name" value="GAL4"/>
    <property type="match status" value="1"/>
</dbReference>
<evidence type="ECO:0000256" key="1">
    <source>
        <dbReference type="ARBA" id="ARBA00004123"/>
    </source>
</evidence>
<dbReference type="GO" id="GO:0005634">
    <property type="term" value="C:nucleus"/>
    <property type="evidence" value="ECO:0007669"/>
    <property type="project" value="UniProtKB-SubCell"/>
</dbReference>
<accession>A5E0S1</accession>
<evidence type="ECO:0000313" key="11">
    <source>
        <dbReference type="Proteomes" id="UP000001996"/>
    </source>
</evidence>
<dbReference type="OrthoDB" id="2595934at2759"/>
<dbReference type="VEuPathDB" id="FungiDB:LELG_03208"/>
<dbReference type="HOGENOM" id="CLU_021797_0_0_1"/>
<evidence type="ECO:0000256" key="6">
    <source>
        <dbReference type="ARBA" id="ARBA00023163"/>
    </source>
</evidence>
<organism evidence="10 11">
    <name type="scientific">Lodderomyces elongisporus (strain ATCC 11503 / CBS 2605 / JCM 1781 / NBRC 1676 / NRRL YB-4239)</name>
    <name type="common">Yeast</name>
    <name type="synonym">Saccharomyces elongisporus</name>
    <dbReference type="NCBI Taxonomy" id="379508"/>
    <lineage>
        <taxon>Eukaryota</taxon>
        <taxon>Fungi</taxon>
        <taxon>Dikarya</taxon>
        <taxon>Ascomycota</taxon>
        <taxon>Saccharomycotina</taxon>
        <taxon>Pichiomycetes</taxon>
        <taxon>Debaryomycetaceae</taxon>
        <taxon>Candida/Lodderomyces clade</taxon>
        <taxon>Lodderomyces</taxon>
    </lineage>
</organism>
<evidence type="ECO:0000256" key="2">
    <source>
        <dbReference type="ARBA" id="ARBA00022723"/>
    </source>
</evidence>
<dbReference type="AlphaFoldDB" id="A5E0S1"/>
<dbReference type="GO" id="GO:0000976">
    <property type="term" value="F:transcription cis-regulatory region binding"/>
    <property type="evidence" value="ECO:0007669"/>
    <property type="project" value="TreeGrafter"/>
</dbReference>
<feature type="compositionally biased region" description="Low complexity" evidence="8">
    <location>
        <begin position="665"/>
        <end position="678"/>
    </location>
</feature>
<keyword evidence="3" id="KW-0862">Zinc</keyword>
<evidence type="ECO:0000256" key="3">
    <source>
        <dbReference type="ARBA" id="ARBA00022833"/>
    </source>
</evidence>
<dbReference type="PANTHER" id="PTHR31845">
    <property type="entry name" value="FINGER DOMAIN PROTEIN, PUTATIVE-RELATED"/>
    <property type="match status" value="1"/>
</dbReference>
<evidence type="ECO:0000256" key="4">
    <source>
        <dbReference type="ARBA" id="ARBA00023015"/>
    </source>
</evidence>
<keyword evidence="7" id="KW-0539">Nucleus</keyword>
<evidence type="ECO:0000256" key="5">
    <source>
        <dbReference type="ARBA" id="ARBA00023125"/>
    </source>
</evidence>
<evidence type="ECO:0000313" key="10">
    <source>
        <dbReference type="EMBL" id="EDK45029.1"/>
    </source>
</evidence>
<feature type="region of interest" description="Disordered" evidence="8">
    <location>
        <begin position="665"/>
        <end position="687"/>
    </location>
</feature>
<dbReference type="InterPro" id="IPR051089">
    <property type="entry name" value="prtT"/>
</dbReference>
<proteinExistence type="predicted"/>
<dbReference type="Gene3D" id="4.10.240.10">
    <property type="entry name" value="Zn(2)-C6 fungal-type DNA-binding domain"/>
    <property type="match status" value="1"/>
</dbReference>
<gene>
    <name evidence="10" type="ORF">LELG_03208</name>
</gene>
<keyword evidence="6" id="KW-0804">Transcription</keyword>
<comment type="subcellular location">
    <subcellularLocation>
        <location evidence="1">Nucleus</location>
    </subcellularLocation>
</comment>
<reference evidence="10 11" key="1">
    <citation type="journal article" date="2009" name="Nature">
        <title>Evolution of pathogenicity and sexual reproduction in eight Candida genomes.</title>
        <authorList>
            <person name="Butler G."/>
            <person name="Rasmussen M.D."/>
            <person name="Lin M.F."/>
            <person name="Santos M.A."/>
            <person name="Sakthikumar S."/>
            <person name="Munro C.A."/>
            <person name="Rheinbay E."/>
            <person name="Grabherr M."/>
            <person name="Forche A."/>
            <person name="Reedy J.L."/>
            <person name="Agrafioti I."/>
            <person name="Arnaud M.B."/>
            <person name="Bates S."/>
            <person name="Brown A.J."/>
            <person name="Brunke S."/>
            <person name="Costanzo M.C."/>
            <person name="Fitzpatrick D.A."/>
            <person name="de Groot P.W."/>
            <person name="Harris D."/>
            <person name="Hoyer L.L."/>
            <person name="Hube B."/>
            <person name="Klis F.M."/>
            <person name="Kodira C."/>
            <person name="Lennard N."/>
            <person name="Logue M.E."/>
            <person name="Martin R."/>
            <person name="Neiman A.M."/>
            <person name="Nikolaou E."/>
            <person name="Quail M.A."/>
            <person name="Quinn J."/>
            <person name="Santos M.C."/>
            <person name="Schmitzberger F.F."/>
            <person name="Sherlock G."/>
            <person name="Shah P."/>
            <person name="Silverstein K.A."/>
            <person name="Skrzypek M.S."/>
            <person name="Soll D."/>
            <person name="Staggs R."/>
            <person name="Stansfield I."/>
            <person name="Stumpf M.P."/>
            <person name="Sudbery P.E."/>
            <person name="Srikantha T."/>
            <person name="Zeng Q."/>
            <person name="Berman J."/>
            <person name="Berriman M."/>
            <person name="Heitman J."/>
            <person name="Gow N.A."/>
            <person name="Lorenz M.C."/>
            <person name="Birren B.W."/>
            <person name="Kellis M."/>
            <person name="Cuomo C.A."/>
        </authorList>
    </citation>
    <scope>NUCLEOTIDE SEQUENCE [LARGE SCALE GENOMIC DNA]</scope>
    <source>
        <strain evidence="11">ATCC 11503 / BCRC 21390 / CBS 2605 / JCM 1781 / NBRC 1676 / NRRL YB-4239</strain>
    </source>
</reference>
<dbReference type="EMBL" id="CH981527">
    <property type="protein sequence ID" value="EDK45029.1"/>
    <property type="molecule type" value="Genomic_DNA"/>
</dbReference>
<feature type="domain" description="Zn(2)-C6 fungal-type" evidence="9">
    <location>
        <begin position="55"/>
        <end position="88"/>
    </location>
</feature>
<dbReference type="PANTHER" id="PTHR31845:SF34">
    <property type="entry name" value="TRANSCRIPTIONAL ACTIVATOR OF PROTEASES PRTT"/>
    <property type="match status" value="1"/>
</dbReference>
<keyword evidence="11" id="KW-1185">Reference proteome</keyword>
<dbReference type="GO" id="GO:0008270">
    <property type="term" value="F:zinc ion binding"/>
    <property type="evidence" value="ECO:0007669"/>
    <property type="project" value="InterPro"/>
</dbReference>
<dbReference type="InterPro" id="IPR036864">
    <property type="entry name" value="Zn2-C6_fun-type_DNA-bd_sf"/>
</dbReference>
<dbReference type="GeneID" id="5232269"/>
<keyword evidence="4" id="KW-0805">Transcription regulation</keyword>
<dbReference type="STRING" id="379508.A5E0S1"/>
<dbReference type="Proteomes" id="UP000001996">
    <property type="component" value="Unassembled WGS sequence"/>
</dbReference>
<dbReference type="GO" id="GO:0000981">
    <property type="term" value="F:DNA-binding transcription factor activity, RNA polymerase II-specific"/>
    <property type="evidence" value="ECO:0007669"/>
    <property type="project" value="InterPro"/>
</dbReference>
<sequence length="828" mass="93168">MSTSTSNLVLAKVSGEKEMFNNKVSKQIVSTRQKSKAAPKSATRCSAQASRALKACDLCRKQKTRCLRSPDKPNSCVRCSFINKVCSFQSEALDDLEENETTNSNGISNDGLNNRNLLRSSGDKLDIILNRVNELLAIARGHPGTLTSPTKIGTDGKLGVTETVDTTNSMNSIEAMEAMGRYGSRALMISSELGAIDGLSALSNSGVRLGIETGKFSQSNSNCATETDTETDDMMQEEFSFDTKSTTLKTSPFSIIARETGFASNKTLDGTSTHGSSNILLMPMMKIMFSTPKRKNDNKVNNSTLVDEVLTNVQVLELVEDFRRNYGRWVSFPSTLSTAKLVHDLRQSSPLLLTTCCITSFRYSVFDNKETIEIFQKLAKVLVYELKDALFKYTCYTDNEFGVVEFLQSLVVLSIYASSITSLVGSVSKLSMEDSELSDFHLDAWQLSSIGLTTFLTRSTFQLFQINTKKTVVALDKKANANQKIKVNLKLDLHLNLNQGSAFNLDKQQQLPSQNGKYETLTILRIFNHLCLVHIIHSVFSARAAVLDDERINFCDSALNLFNATNFDGRMVAEIGVLYLTYKYLQLNSKNSIVTPSSEKSLAQIELEYEQVFQELKNWHNRWEYLLEQPAMQFVEFTFNFCSMLIHYVHIYQLSYSRQNMQATKNTSTTPTSTAESSIPLSSTTSTAYSRPDSESLSILLRLADTDTLIKMHSCAQYVIDHANGIENDLYFAYLSDQIHFCCYFCALFYIQLESILQERANTKTIDIAGLKEFTKQSHEQLILDIQQLFLRFERIAIETEDDNPSRYATDLKDWCLKLFQLKLRNQS</sequence>
<dbReference type="SUPFAM" id="SSF57701">
    <property type="entry name" value="Zn2/Cys6 DNA-binding domain"/>
    <property type="match status" value="1"/>
</dbReference>
<protein>
    <recommendedName>
        <fullName evidence="9">Zn(2)-C6 fungal-type domain-containing protein</fullName>
    </recommendedName>
</protein>
<dbReference type="eggNOG" id="ENOG502QUEK">
    <property type="taxonomic scope" value="Eukaryota"/>
</dbReference>
<evidence type="ECO:0000256" key="7">
    <source>
        <dbReference type="ARBA" id="ARBA00023242"/>
    </source>
</evidence>
<dbReference type="InParanoid" id="A5E0S1"/>